<dbReference type="Proteomes" id="UP000092993">
    <property type="component" value="Unassembled WGS sequence"/>
</dbReference>
<dbReference type="InterPro" id="IPR052103">
    <property type="entry name" value="Dual_spec_Phospatases"/>
</dbReference>
<comment type="caution">
    <text evidence="6">The sequence shown here is derived from an EMBL/GenBank/DDBJ whole genome shotgun (WGS) entry which is preliminary data.</text>
</comment>
<evidence type="ECO:0000256" key="2">
    <source>
        <dbReference type="ARBA" id="ARBA00022801"/>
    </source>
</evidence>
<reference evidence="6 7" key="1">
    <citation type="submission" date="2016-03" db="EMBL/GenBank/DDBJ databases">
        <title>Whole genome sequencing of Grifola frondosa 9006-11.</title>
        <authorList>
            <person name="Min B."/>
            <person name="Park H."/>
            <person name="Kim J.-G."/>
            <person name="Cho H."/>
            <person name="Oh Y.-L."/>
            <person name="Kong W.-S."/>
            <person name="Choi I.-G."/>
        </authorList>
    </citation>
    <scope>NUCLEOTIDE SEQUENCE [LARGE SCALE GENOMIC DNA]</scope>
    <source>
        <strain evidence="6 7">9006-11</strain>
    </source>
</reference>
<keyword evidence="2" id="KW-0378">Hydrolase</keyword>
<evidence type="ECO:0000259" key="5">
    <source>
        <dbReference type="PROSITE" id="PS50056"/>
    </source>
</evidence>
<evidence type="ECO:0000313" key="6">
    <source>
        <dbReference type="EMBL" id="OBZ66536.1"/>
    </source>
</evidence>
<evidence type="ECO:0000256" key="3">
    <source>
        <dbReference type="ARBA" id="ARBA00022912"/>
    </source>
</evidence>
<keyword evidence="3" id="KW-0904">Protein phosphatase</keyword>
<dbReference type="InterPro" id="IPR016130">
    <property type="entry name" value="Tyr_Pase_AS"/>
</dbReference>
<dbReference type="OrthoDB" id="2017893at2759"/>
<evidence type="ECO:0000259" key="4">
    <source>
        <dbReference type="PROSITE" id="PS50054"/>
    </source>
</evidence>
<dbReference type="STRING" id="5627.A0A1C7LQP8"/>
<feature type="domain" description="Tyrosine specific protein phosphatases" evidence="5">
    <location>
        <begin position="124"/>
        <end position="185"/>
    </location>
</feature>
<dbReference type="PROSITE" id="PS00383">
    <property type="entry name" value="TYR_PHOSPHATASE_1"/>
    <property type="match status" value="1"/>
</dbReference>
<dbReference type="InterPro" id="IPR000340">
    <property type="entry name" value="Dual-sp_phosphatase_cat-dom"/>
</dbReference>
<gene>
    <name evidence="6" type="primary">Dusp22</name>
    <name evidence="6" type="ORF">A0H81_13489</name>
</gene>
<keyword evidence="7" id="KW-1185">Reference proteome</keyword>
<name>A0A1C7LQP8_GRIFR</name>
<dbReference type="SMART" id="SM00195">
    <property type="entry name" value="DSPc"/>
    <property type="match status" value="1"/>
</dbReference>
<evidence type="ECO:0000256" key="1">
    <source>
        <dbReference type="ARBA" id="ARBA00008601"/>
    </source>
</evidence>
<comment type="similarity">
    <text evidence="1">Belongs to the protein-tyrosine phosphatase family. Non-receptor class dual specificity subfamily.</text>
</comment>
<dbReference type="SUPFAM" id="SSF52799">
    <property type="entry name" value="(Phosphotyrosine protein) phosphatases II"/>
    <property type="match status" value="1"/>
</dbReference>
<dbReference type="PANTHER" id="PTHR45961:SF6">
    <property type="entry name" value="IP21249P"/>
    <property type="match status" value="1"/>
</dbReference>
<dbReference type="Gene3D" id="3.90.190.10">
    <property type="entry name" value="Protein tyrosine phosphatase superfamily"/>
    <property type="match status" value="1"/>
</dbReference>
<dbReference type="Pfam" id="PF00782">
    <property type="entry name" value="DSPc"/>
    <property type="match status" value="1"/>
</dbReference>
<evidence type="ECO:0000313" key="7">
    <source>
        <dbReference type="Proteomes" id="UP000092993"/>
    </source>
</evidence>
<dbReference type="EMBL" id="LUGG01000029">
    <property type="protein sequence ID" value="OBZ66536.1"/>
    <property type="molecule type" value="Genomic_DNA"/>
</dbReference>
<dbReference type="InterPro" id="IPR029021">
    <property type="entry name" value="Prot-tyrosine_phosphatase-like"/>
</dbReference>
<dbReference type="PROSITE" id="PS50056">
    <property type="entry name" value="TYR_PHOSPHATASE_2"/>
    <property type="match status" value="1"/>
</dbReference>
<proteinExistence type="inferred from homology"/>
<dbReference type="GO" id="GO:0005737">
    <property type="term" value="C:cytoplasm"/>
    <property type="evidence" value="ECO:0007669"/>
    <property type="project" value="TreeGrafter"/>
</dbReference>
<dbReference type="InterPro" id="IPR000387">
    <property type="entry name" value="Tyr_Pase_dom"/>
</dbReference>
<dbReference type="PROSITE" id="PS50054">
    <property type="entry name" value="TYR_PHOSPHATASE_DUAL"/>
    <property type="match status" value="1"/>
</dbReference>
<dbReference type="AlphaFoldDB" id="A0A1C7LQP8"/>
<organism evidence="6 7">
    <name type="scientific">Grifola frondosa</name>
    <name type="common">Maitake</name>
    <name type="synonym">Polyporus frondosus</name>
    <dbReference type="NCBI Taxonomy" id="5627"/>
    <lineage>
        <taxon>Eukaryota</taxon>
        <taxon>Fungi</taxon>
        <taxon>Dikarya</taxon>
        <taxon>Basidiomycota</taxon>
        <taxon>Agaricomycotina</taxon>
        <taxon>Agaricomycetes</taxon>
        <taxon>Polyporales</taxon>
        <taxon>Grifolaceae</taxon>
        <taxon>Grifola</taxon>
    </lineage>
</organism>
<dbReference type="CDD" id="cd14498">
    <property type="entry name" value="DSP"/>
    <property type="match status" value="1"/>
</dbReference>
<accession>A0A1C7LQP8</accession>
<dbReference type="OMA" id="DYFHRRA"/>
<dbReference type="PANTHER" id="PTHR45961">
    <property type="entry name" value="IP21249P"/>
    <property type="match status" value="1"/>
</dbReference>
<protein>
    <submittedName>
        <fullName evidence="6">Dual specificity protein phosphatase 22</fullName>
    </submittedName>
</protein>
<dbReference type="GO" id="GO:0004721">
    <property type="term" value="F:phosphoprotein phosphatase activity"/>
    <property type="evidence" value="ECO:0007669"/>
    <property type="project" value="UniProtKB-KW"/>
</dbReference>
<feature type="domain" description="Tyrosine-protein phosphatase" evidence="4">
    <location>
        <begin position="66"/>
        <end position="207"/>
    </location>
</feature>
<dbReference type="InterPro" id="IPR020422">
    <property type="entry name" value="TYR_PHOSPHATASE_DUAL_dom"/>
</dbReference>
<sequence>MPPVVVPVIPLELPSVKPVRKVASPPRADTVTSMLRSLTLDDEYFHRRALRSTCIQPSPLEDFLPEASEIIPGLFVCDLYTATSPSVIARLGITHVASVIRDTPQRYPSPIEHLCIPVDDTKNENLLDYLDSALAWVHAALQGDGRVLIHCMWGMSRSASIAIAYLIMAQCMSLNEALKTARSRRRVVRPNVGFMKQLKMYEKVTRLREKTDQRLVKGPLKSTDEVATTAGQRK</sequence>